<organism evidence="3 4">
    <name type="scientific">Kribbella albertanoniae</name>
    <dbReference type="NCBI Taxonomy" id="1266829"/>
    <lineage>
        <taxon>Bacteria</taxon>
        <taxon>Bacillati</taxon>
        <taxon>Actinomycetota</taxon>
        <taxon>Actinomycetes</taxon>
        <taxon>Propionibacteriales</taxon>
        <taxon>Kribbellaceae</taxon>
        <taxon>Kribbella</taxon>
    </lineage>
</organism>
<reference evidence="3 4" key="1">
    <citation type="submission" date="2019-03" db="EMBL/GenBank/DDBJ databases">
        <title>Draft genome sequences of novel Actinobacteria.</title>
        <authorList>
            <person name="Sahin N."/>
            <person name="Ay H."/>
            <person name="Saygin H."/>
        </authorList>
    </citation>
    <scope>NUCLEOTIDE SEQUENCE [LARGE SCALE GENOMIC DNA]</scope>
    <source>
        <strain evidence="3 4">JCM 30547</strain>
    </source>
</reference>
<dbReference type="GO" id="GO:0008237">
    <property type="term" value="F:metallopeptidase activity"/>
    <property type="evidence" value="ECO:0007669"/>
    <property type="project" value="InterPro"/>
</dbReference>
<proteinExistence type="predicted"/>
<feature type="signal peptide" evidence="2">
    <location>
        <begin position="1"/>
        <end position="23"/>
    </location>
</feature>
<dbReference type="AlphaFoldDB" id="A0A4R4P8X1"/>
<dbReference type="Proteomes" id="UP000295075">
    <property type="component" value="Unassembled WGS sequence"/>
</dbReference>
<accession>A0A4R4P8X1</accession>
<feature type="chain" id="PRO_5038423573" description="Peptidase M43 pregnancy-associated plasma-A domain-containing protein" evidence="2">
    <location>
        <begin position="24"/>
        <end position="644"/>
    </location>
</feature>
<dbReference type="InterPro" id="IPR024079">
    <property type="entry name" value="MetalloPept_cat_dom_sf"/>
</dbReference>
<dbReference type="EMBL" id="SMKA01000243">
    <property type="protein sequence ID" value="TDC18695.1"/>
    <property type="molecule type" value="Genomic_DNA"/>
</dbReference>
<comment type="caution">
    <text evidence="3">The sequence shown here is derived from an EMBL/GenBank/DDBJ whole genome shotgun (WGS) entry which is preliminary data.</text>
</comment>
<dbReference type="Gene3D" id="3.40.390.10">
    <property type="entry name" value="Collagenase (Catalytic Domain)"/>
    <property type="match status" value="1"/>
</dbReference>
<evidence type="ECO:0000256" key="2">
    <source>
        <dbReference type="SAM" id="SignalP"/>
    </source>
</evidence>
<evidence type="ECO:0000313" key="4">
    <source>
        <dbReference type="Proteomes" id="UP000295075"/>
    </source>
</evidence>
<evidence type="ECO:0008006" key="5">
    <source>
        <dbReference type="Google" id="ProtNLM"/>
    </source>
</evidence>
<sequence>MQRIRLVALLGTALAVIAGSTMAATTANSAPPPPLRHLEPGGQPKLVEKLPVNVVLVGYQAGQVDPRQLRAGLPSSSRPVVRSRLSYGVTEELGLTYQYDYRVTTTSKLYQDRFFAQLSKLARPAALTKFQQDYNAQNGNVRTIDKSVAIDAPTVERWLANNPPPGIDTTRNTVFLINWFGRADFKYHVYTKTNEPDPDTGYNFGTQRDSRKIVAWGGTTAKDEEDGLGRTRRVWFHDLSAGPDASSGSWNVDDADLDGDDEADYRIPVAWEYTAGGFRAPSELTGDLVKLVRYVALDLLFTSSPLYPVELPPSTPSETVNLDSNTYEGWPGVDASTDYIDKKLVVSEISELAWRNKFSYDSQDLPYTGDAKRCYELLLVNQSCYPELGYPAFANLFLQNRKELARTQDDQGKVDYELPIFNYAVPPELDVPALGFADDNYEDGTQSYVFNFLNESVITSGYGLTTTIIHETGHHLGLSHPHDGYDSTSGVDFGPSGATYFAWLGDYSNTMMSYIDLNWDFSQFDRDNMDRFQTAARNEAANDLAARALAAPRAERAHDELRRADLLLGLAKNALARHDYSAAYALASQTYSVVEEGAKQAGVDVDAYIDDTRKATAAERNRAKSHPSGALVDTLEPGGPRSLP</sequence>
<gene>
    <name evidence="3" type="ORF">E1261_35090</name>
</gene>
<evidence type="ECO:0000313" key="3">
    <source>
        <dbReference type="EMBL" id="TDC18695.1"/>
    </source>
</evidence>
<name>A0A4R4P8X1_9ACTN</name>
<dbReference type="RefSeq" id="WP_132414037.1">
    <property type="nucleotide sequence ID" value="NZ_SMKA01000243.1"/>
</dbReference>
<dbReference type="SUPFAM" id="SSF55486">
    <property type="entry name" value="Metalloproteases ('zincins'), catalytic domain"/>
    <property type="match status" value="1"/>
</dbReference>
<keyword evidence="4" id="KW-1185">Reference proteome</keyword>
<keyword evidence="2" id="KW-0732">Signal</keyword>
<protein>
    <recommendedName>
        <fullName evidence="5">Peptidase M43 pregnancy-associated plasma-A domain-containing protein</fullName>
    </recommendedName>
</protein>
<feature type="region of interest" description="Disordered" evidence="1">
    <location>
        <begin position="615"/>
        <end position="644"/>
    </location>
</feature>
<dbReference type="OrthoDB" id="733404at2"/>
<evidence type="ECO:0000256" key="1">
    <source>
        <dbReference type="SAM" id="MobiDB-lite"/>
    </source>
</evidence>